<proteinExistence type="predicted"/>
<protein>
    <submittedName>
        <fullName evidence="1">Uncharacterized protein</fullName>
    </submittedName>
</protein>
<name>A0A514DDR0_9CAUD</name>
<organism evidence="1 2">
    <name type="scientific">Mycobacterium phage Phrappuccino</name>
    <dbReference type="NCBI Taxonomy" id="2591223"/>
    <lineage>
        <taxon>Viruses</taxon>
        <taxon>Duplodnaviria</taxon>
        <taxon>Heunggongvirae</taxon>
        <taxon>Uroviricota</taxon>
        <taxon>Caudoviricetes</taxon>
        <taxon>Phrappuccinovirus</taxon>
        <taxon>Phrappuccinovirus phrappuccino</taxon>
        <taxon>Phreappuccinovirus Phrappuccino</taxon>
    </lineage>
</organism>
<dbReference type="Proteomes" id="UP000316777">
    <property type="component" value="Segment"/>
</dbReference>
<reference evidence="1 2" key="1">
    <citation type="submission" date="2019-05" db="EMBL/GenBank/DDBJ databases">
        <authorList>
            <person name="Pope W.H."/>
            <person name="Garlena R.A."/>
            <person name="Russell D.A."/>
            <person name="Jacobs-Sera D."/>
            <person name="Hatfull G.F."/>
        </authorList>
    </citation>
    <scope>NUCLEOTIDE SEQUENCE [LARGE SCALE GENOMIC DNA]</scope>
</reference>
<gene>
    <name evidence="1" type="primary">71</name>
    <name evidence="1" type="ORF">SEA_PHRAPPUCCINO_71</name>
</gene>
<accession>A0A514DDR0</accession>
<dbReference type="RefSeq" id="YP_010059760.1">
    <property type="nucleotide sequence ID" value="NC_054727.1"/>
</dbReference>
<keyword evidence="2" id="KW-1185">Reference proteome</keyword>
<evidence type="ECO:0000313" key="1">
    <source>
        <dbReference type="EMBL" id="QDH91746.1"/>
    </source>
</evidence>
<dbReference type="KEGG" id="vg:64766992"/>
<sequence length="155" mass="17021">MTRIAAPQPICAQVSTRAVQFARESAQSMGWSDRSLQAIVSMSSEGTVGLRTTAKYVMHQNRGIRPFVMWWAEGRTIPMSNGSGGVSFVRAKGVGTPGWVTLPGGVRKWREQRWRHPGLKPKNFLESALSRAIEDSKPELQKMLMGTLTGVGSGY</sequence>
<evidence type="ECO:0000313" key="2">
    <source>
        <dbReference type="Proteomes" id="UP000316777"/>
    </source>
</evidence>
<dbReference type="GeneID" id="64766992"/>
<dbReference type="EMBL" id="MK937592">
    <property type="protein sequence ID" value="QDH91746.1"/>
    <property type="molecule type" value="Genomic_DNA"/>
</dbReference>